<accession>A0ACB8CW79</accession>
<comment type="caution">
    <text evidence="1">The sequence shown here is derived from an EMBL/GenBank/DDBJ whole genome shotgun (WGS) entry which is preliminary data.</text>
</comment>
<gene>
    <name evidence="1" type="ORF">HPB49_007824</name>
</gene>
<name>A0ACB8CW79_DERSI</name>
<protein>
    <submittedName>
        <fullName evidence="1">Uncharacterized protein</fullName>
    </submittedName>
</protein>
<evidence type="ECO:0000313" key="2">
    <source>
        <dbReference type="Proteomes" id="UP000821865"/>
    </source>
</evidence>
<reference evidence="1" key="1">
    <citation type="submission" date="2020-05" db="EMBL/GenBank/DDBJ databases">
        <title>Large-scale comparative analyses of tick genomes elucidate their genetic diversity and vector capacities.</title>
        <authorList>
            <person name="Jia N."/>
            <person name="Wang J."/>
            <person name="Shi W."/>
            <person name="Du L."/>
            <person name="Sun Y."/>
            <person name="Zhan W."/>
            <person name="Jiang J."/>
            <person name="Wang Q."/>
            <person name="Zhang B."/>
            <person name="Ji P."/>
            <person name="Sakyi L.B."/>
            <person name="Cui X."/>
            <person name="Yuan T."/>
            <person name="Jiang B."/>
            <person name="Yang W."/>
            <person name="Lam T.T.-Y."/>
            <person name="Chang Q."/>
            <person name="Ding S."/>
            <person name="Wang X."/>
            <person name="Zhu J."/>
            <person name="Ruan X."/>
            <person name="Zhao L."/>
            <person name="Wei J."/>
            <person name="Que T."/>
            <person name="Du C."/>
            <person name="Cheng J."/>
            <person name="Dai P."/>
            <person name="Han X."/>
            <person name="Huang E."/>
            <person name="Gao Y."/>
            <person name="Liu J."/>
            <person name="Shao H."/>
            <person name="Ye R."/>
            <person name="Li L."/>
            <person name="Wei W."/>
            <person name="Wang X."/>
            <person name="Wang C."/>
            <person name="Yang T."/>
            <person name="Huo Q."/>
            <person name="Li W."/>
            <person name="Guo W."/>
            <person name="Chen H."/>
            <person name="Zhou L."/>
            <person name="Ni X."/>
            <person name="Tian J."/>
            <person name="Zhou Y."/>
            <person name="Sheng Y."/>
            <person name="Liu T."/>
            <person name="Pan Y."/>
            <person name="Xia L."/>
            <person name="Li J."/>
            <person name="Zhao F."/>
            <person name="Cao W."/>
        </authorList>
    </citation>
    <scope>NUCLEOTIDE SEQUENCE</scope>
    <source>
        <strain evidence="1">Dsil-2018</strain>
    </source>
</reference>
<sequence length="130" mass="15091">MLRTLSSDLRRRHADFDALRPGSDHDAYVWRTTWLRRRFQEGHIVKAGEYLLGDSGSPLEPWLLTTVPGHPPAHIAEGRYNTPLASMRFVLERCIGLLKSHFRCHQRYRALHYEPDRAANIVPFQQVKSC</sequence>
<evidence type="ECO:0000313" key="1">
    <source>
        <dbReference type="EMBL" id="KAH7953404.1"/>
    </source>
</evidence>
<dbReference type="Proteomes" id="UP000821865">
    <property type="component" value="Chromosome 4"/>
</dbReference>
<proteinExistence type="predicted"/>
<keyword evidence="2" id="KW-1185">Reference proteome</keyword>
<dbReference type="EMBL" id="CM023473">
    <property type="protein sequence ID" value="KAH7953404.1"/>
    <property type="molecule type" value="Genomic_DNA"/>
</dbReference>
<organism evidence="1 2">
    <name type="scientific">Dermacentor silvarum</name>
    <name type="common">Tick</name>
    <dbReference type="NCBI Taxonomy" id="543639"/>
    <lineage>
        <taxon>Eukaryota</taxon>
        <taxon>Metazoa</taxon>
        <taxon>Ecdysozoa</taxon>
        <taxon>Arthropoda</taxon>
        <taxon>Chelicerata</taxon>
        <taxon>Arachnida</taxon>
        <taxon>Acari</taxon>
        <taxon>Parasitiformes</taxon>
        <taxon>Ixodida</taxon>
        <taxon>Ixodoidea</taxon>
        <taxon>Ixodidae</taxon>
        <taxon>Rhipicephalinae</taxon>
        <taxon>Dermacentor</taxon>
    </lineage>
</organism>